<proteinExistence type="predicted"/>
<dbReference type="Proteomes" id="UP000278327">
    <property type="component" value="Unassembled WGS sequence"/>
</dbReference>
<dbReference type="SUPFAM" id="SSF56801">
    <property type="entry name" value="Acetyl-CoA synthetase-like"/>
    <property type="match status" value="1"/>
</dbReference>
<dbReference type="InterPro" id="IPR010071">
    <property type="entry name" value="AA_adenyl_dom"/>
</dbReference>
<organism evidence="2 3">
    <name type="scientific">Adlercreutzia equolifaciens subsp. celatus DSM 18785</name>
    <dbReference type="NCBI Taxonomy" id="1121021"/>
    <lineage>
        <taxon>Bacteria</taxon>
        <taxon>Bacillati</taxon>
        <taxon>Actinomycetota</taxon>
        <taxon>Coriobacteriia</taxon>
        <taxon>Eggerthellales</taxon>
        <taxon>Eggerthellaceae</taxon>
        <taxon>Adlercreutzia</taxon>
    </lineage>
</organism>
<dbReference type="NCBIfam" id="TIGR01733">
    <property type="entry name" value="AA-adenyl-dom"/>
    <property type="match status" value="1"/>
</dbReference>
<feature type="domain" description="AMP-dependent synthetase/ligase" evidence="1">
    <location>
        <begin position="11"/>
        <end position="368"/>
    </location>
</feature>
<dbReference type="InterPro" id="IPR042099">
    <property type="entry name" value="ANL_N_sf"/>
</dbReference>
<evidence type="ECO:0000259" key="1">
    <source>
        <dbReference type="Pfam" id="PF00501"/>
    </source>
</evidence>
<dbReference type="GO" id="GO:0043041">
    <property type="term" value="P:amino acid activation for nonribosomal peptide biosynthetic process"/>
    <property type="evidence" value="ECO:0007669"/>
    <property type="project" value="TreeGrafter"/>
</dbReference>
<dbReference type="AlphaFoldDB" id="A0A3N0AVX5"/>
<dbReference type="PROSITE" id="PS00455">
    <property type="entry name" value="AMP_BINDING"/>
    <property type="match status" value="1"/>
</dbReference>
<dbReference type="InterPro" id="IPR020845">
    <property type="entry name" value="AMP-binding_CS"/>
</dbReference>
<evidence type="ECO:0000313" key="3">
    <source>
        <dbReference type="Proteomes" id="UP000278327"/>
    </source>
</evidence>
<evidence type="ECO:0000313" key="2">
    <source>
        <dbReference type="EMBL" id="RNL38724.1"/>
    </source>
</evidence>
<dbReference type="GO" id="GO:0044550">
    <property type="term" value="P:secondary metabolite biosynthetic process"/>
    <property type="evidence" value="ECO:0007669"/>
    <property type="project" value="TreeGrafter"/>
</dbReference>
<reference evidence="2 3" key="1">
    <citation type="journal article" date="2019" name="Microbiol. Resour. Announc.">
        <title>Draft Genome Sequences of Type Strains of Gordonibacter faecihominis, Paraeggerthella hongkongensis, Parvibacter caecicola,Slackia equolifaciens, Slackia faecicanis, and Slackia isoflavoniconvertens.</title>
        <authorList>
            <person name="Danylec N."/>
            <person name="Stoll D.A."/>
            <person name="Dotsch A."/>
            <person name="Huch M."/>
        </authorList>
    </citation>
    <scope>NUCLEOTIDE SEQUENCE [LARGE SCALE GENOMIC DNA]</scope>
    <source>
        <strain evidence="2 3">DSM 18785</strain>
    </source>
</reference>
<accession>A0A3N0AVX5</accession>
<dbReference type="InterPro" id="IPR045851">
    <property type="entry name" value="AMP-bd_C_sf"/>
</dbReference>
<dbReference type="Gene3D" id="3.40.50.12780">
    <property type="entry name" value="N-terminal domain of ligase-like"/>
    <property type="match status" value="1"/>
</dbReference>
<gene>
    <name evidence="2" type="ORF">DMP10_04575</name>
</gene>
<dbReference type="CDD" id="cd05930">
    <property type="entry name" value="A_NRPS"/>
    <property type="match status" value="1"/>
</dbReference>
<dbReference type="GO" id="GO:0005737">
    <property type="term" value="C:cytoplasm"/>
    <property type="evidence" value="ECO:0007669"/>
    <property type="project" value="TreeGrafter"/>
</dbReference>
<dbReference type="RefSeq" id="WP_117283788.1">
    <property type="nucleotide sequence ID" value="NZ_JAMTCE010000004.1"/>
</dbReference>
<sequence>MALRRSVLSYLEDDAARHSGRCAVIDEGGSCTYGQLYLRARKVGSALAELGARHRAVVVYMEKGIDALSVMFGALCAGGFYVPVDPQVPAERLARIVGVLQDPLVVADELTLDAAEKVGESTGLSEILLAEDLLNHLVDEALLACARAGVIDSDPAYVLFTSGSTGTPKGVAVSHRAIIDFIDDFVRLFGFEETDRVANQAPFDFDVSVKDIYGALACGCTLVVVPRTLFSQPAALVSYLEEKQVTIMTWAVAALCLITSLHGLEGQTLSSVRRVMFSGEVMPVDHLRTWMDHLPEAVFVNLYGPTEVTCNCLYHIIDRDRAYGEGIPLGVAFPNRQVLLVGEDGSLVTEPGVTGEILVRGVSLALGYVGDKERTAAVFTQNPLHRRFPDRVYRTGDLGAYSEAGELFYRGRKDNQIKHQGHRVELEEVDLAIEAVSGVTRCRCVYDKEKKRLIAFYEGTADAASLRAHALETLPPFMMPTKILPIEAMPLTKNGKVDRAALLALSREAAARRRARTKKREKDL</sequence>
<comment type="caution">
    <text evidence="2">The sequence shown here is derived from an EMBL/GenBank/DDBJ whole genome shotgun (WGS) entry which is preliminary data.</text>
</comment>
<dbReference type="PANTHER" id="PTHR45527:SF1">
    <property type="entry name" value="FATTY ACID SYNTHASE"/>
    <property type="match status" value="1"/>
</dbReference>
<dbReference type="Gene3D" id="3.30.300.30">
    <property type="match status" value="1"/>
</dbReference>
<protein>
    <submittedName>
        <fullName evidence="2">AMP-binding protein</fullName>
    </submittedName>
</protein>
<dbReference type="Pfam" id="PF00501">
    <property type="entry name" value="AMP-binding"/>
    <property type="match status" value="1"/>
</dbReference>
<dbReference type="GO" id="GO:0031177">
    <property type="term" value="F:phosphopantetheine binding"/>
    <property type="evidence" value="ECO:0007669"/>
    <property type="project" value="TreeGrafter"/>
</dbReference>
<dbReference type="EMBL" id="QICA01000005">
    <property type="protein sequence ID" value="RNL38724.1"/>
    <property type="molecule type" value="Genomic_DNA"/>
</dbReference>
<dbReference type="InterPro" id="IPR000873">
    <property type="entry name" value="AMP-dep_synth/lig_dom"/>
</dbReference>
<keyword evidence="3" id="KW-1185">Reference proteome</keyword>
<name>A0A3N0AVX5_9ACTN</name>
<dbReference type="PANTHER" id="PTHR45527">
    <property type="entry name" value="NONRIBOSOMAL PEPTIDE SYNTHETASE"/>
    <property type="match status" value="1"/>
</dbReference>